<protein>
    <submittedName>
        <fullName evidence="2">Anti-sigma factor</fullName>
    </submittedName>
</protein>
<proteinExistence type="predicted"/>
<reference evidence="2" key="1">
    <citation type="submission" date="2018-06" db="EMBL/GenBank/DDBJ databases">
        <authorList>
            <person name="Zhirakovskaya E."/>
        </authorList>
    </citation>
    <scope>NUCLEOTIDE SEQUENCE</scope>
</reference>
<dbReference type="GO" id="GO:0016989">
    <property type="term" value="F:sigma factor antagonist activity"/>
    <property type="evidence" value="ECO:0007669"/>
    <property type="project" value="TreeGrafter"/>
</dbReference>
<keyword evidence="1" id="KW-1133">Transmembrane helix</keyword>
<gene>
    <name evidence="2" type="ORF">MNBD_BACTEROID07-158</name>
</gene>
<evidence type="ECO:0000313" key="2">
    <source>
        <dbReference type="EMBL" id="VAW29213.1"/>
    </source>
</evidence>
<dbReference type="AlphaFoldDB" id="A0A3B0ULU3"/>
<dbReference type="PANTHER" id="PTHR30273">
    <property type="entry name" value="PERIPLASMIC SIGNAL SENSOR AND SIGMA FACTOR ACTIVATOR FECR-RELATED"/>
    <property type="match status" value="1"/>
</dbReference>
<accession>A0A3B0ULU3</accession>
<feature type="transmembrane region" description="Helical" evidence="1">
    <location>
        <begin position="82"/>
        <end position="102"/>
    </location>
</feature>
<feature type="non-terminal residue" evidence="2">
    <location>
        <position position="164"/>
    </location>
</feature>
<evidence type="ECO:0000256" key="1">
    <source>
        <dbReference type="SAM" id="Phobius"/>
    </source>
</evidence>
<sequence>MKTIVNKYLEGRATEAEQVKLLKWLRNKENRIVFNSFRLDWKNGLDKATIPEGSRETWSNIQSQMLQESFKGWQNSLRMYQLLRYAAIFFFVIGVGSLVYIFNNLSKQPPEYYTSVIAEKGHISKVELPDGSLVWLNSGSEISYNNYFFSKNRDIKLTGEAYFH</sequence>
<name>A0A3B0ULU3_9ZZZZ</name>
<dbReference type="PANTHER" id="PTHR30273:SF2">
    <property type="entry name" value="PROTEIN FECR"/>
    <property type="match status" value="1"/>
</dbReference>
<dbReference type="Gene3D" id="2.60.120.1440">
    <property type="match status" value="1"/>
</dbReference>
<keyword evidence="1" id="KW-0812">Transmembrane</keyword>
<dbReference type="EMBL" id="UOET01000337">
    <property type="protein sequence ID" value="VAW29213.1"/>
    <property type="molecule type" value="Genomic_DNA"/>
</dbReference>
<organism evidence="2">
    <name type="scientific">hydrothermal vent metagenome</name>
    <dbReference type="NCBI Taxonomy" id="652676"/>
    <lineage>
        <taxon>unclassified sequences</taxon>
        <taxon>metagenomes</taxon>
        <taxon>ecological metagenomes</taxon>
    </lineage>
</organism>
<dbReference type="InterPro" id="IPR012373">
    <property type="entry name" value="Ferrdict_sens_TM"/>
</dbReference>
<keyword evidence="1" id="KW-0472">Membrane</keyword>